<dbReference type="InterPro" id="IPR013324">
    <property type="entry name" value="RNA_pol_sigma_r3/r4-like"/>
</dbReference>
<dbReference type="NCBIfam" id="TIGR02937">
    <property type="entry name" value="sigma70-ECF"/>
    <property type="match status" value="1"/>
</dbReference>
<keyword evidence="4" id="KW-0804">Transcription</keyword>
<accession>B0SY63</accession>
<dbReference type="Pfam" id="PF04542">
    <property type="entry name" value="Sigma70_r2"/>
    <property type="match status" value="1"/>
</dbReference>
<dbReference type="InterPro" id="IPR007627">
    <property type="entry name" value="RNA_pol_sigma70_r2"/>
</dbReference>
<evidence type="ECO:0000256" key="4">
    <source>
        <dbReference type="ARBA" id="ARBA00023163"/>
    </source>
</evidence>
<name>B0SY63_CAUSK</name>
<evidence type="ECO:0000256" key="2">
    <source>
        <dbReference type="ARBA" id="ARBA00023015"/>
    </source>
</evidence>
<feature type="domain" description="RNA polymerase sigma-70 region 2" evidence="5">
    <location>
        <begin position="55"/>
        <end position="116"/>
    </location>
</feature>
<dbReference type="InterPro" id="IPR013249">
    <property type="entry name" value="RNA_pol_sigma70_r4_t2"/>
</dbReference>
<organism evidence="7">
    <name type="scientific">Caulobacter sp. (strain K31)</name>
    <dbReference type="NCBI Taxonomy" id="366602"/>
    <lineage>
        <taxon>Bacteria</taxon>
        <taxon>Pseudomonadati</taxon>
        <taxon>Pseudomonadota</taxon>
        <taxon>Alphaproteobacteria</taxon>
        <taxon>Caulobacterales</taxon>
        <taxon>Caulobacteraceae</taxon>
        <taxon>Caulobacter</taxon>
    </lineage>
</organism>
<evidence type="ECO:0000313" key="7">
    <source>
        <dbReference type="EMBL" id="ABZ71810.1"/>
    </source>
</evidence>
<dbReference type="CDD" id="cd06171">
    <property type="entry name" value="Sigma70_r4"/>
    <property type="match status" value="1"/>
</dbReference>
<dbReference type="OrthoDB" id="9803470at2"/>
<comment type="similarity">
    <text evidence="1">Belongs to the sigma-70 factor family. ECF subfamily.</text>
</comment>
<dbReference type="InterPro" id="IPR039425">
    <property type="entry name" value="RNA_pol_sigma-70-like"/>
</dbReference>
<dbReference type="EMBL" id="CP000927">
    <property type="protein sequence ID" value="ABZ71810.1"/>
    <property type="molecule type" value="Genomic_DNA"/>
</dbReference>
<evidence type="ECO:0000259" key="6">
    <source>
        <dbReference type="Pfam" id="PF08281"/>
    </source>
</evidence>
<dbReference type="GO" id="GO:0003677">
    <property type="term" value="F:DNA binding"/>
    <property type="evidence" value="ECO:0007669"/>
    <property type="project" value="InterPro"/>
</dbReference>
<keyword evidence="2" id="KW-0805">Transcription regulation</keyword>
<dbReference type="InterPro" id="IPR036388">
    <property type="entry name" value="WH-like_DNA-bd_sf"/>
</dbReference>
<evidence type="ECO:0000259" key="5">
    <source>
        <dbReference type="Pfam" id="PF04542"/>
    </source>
</evidence>
<dbReference type="GO" id="GO:0016987">
    <property type="term" value="F:sigma factor activity"/>
    <property type="evidence" value="ECO:0007669"/>
    <property type="project" value="UniProtKB-KW"/>
</dbReference>
<feature type="domain" description="RNA polymerase sigma factor 70 region 4 type 2" evidence="6">
    <location>
        <begin position="142"/>
        <end position="194"/>
    </location>
</feature>
<keyword evidence="3" id="KW-0731">Sigma factor</keyword>
<dbReference type="Gene3D" id="1.10.10.10">
    <property type="entry name" value="Winged helix-like DNA-binding domain superfamily/Winged helix DNA-binding domain"/>
    <property type="match status" value="1"/>
</dbReference>
<reference evidence="7" key="1">
    <citation type="submission" date="2008-01" db="EMBL/GenBank/DDBJ databases">
        <title>Complete sequence of chromosome of Caulobacter sp. K31.</title>
        <authorList>
            <consortium name="US DOE Joint Genome Institute"/>
            <person name="Copeland A."/>
            <person name="Lucas S."/>
            <person name="Lapidus A."/>
            <person name="Barry K."/>
            <person name="Glavina del Rio T."/>
            <person name="Dalin E."/>
            <person name="Tice H."/>
            <person name="Pitluck S."/>
            <person name="Bruce D."/>
            <person name="Goodwin L."/>
            <person name="Thompson L.S."/>
            <person name="Brettin T."/>
            <person name="Detter J.C."/>
            <person name="Han C."/>
            <person name="Schmutz J."/>
            <person name="Larimer F."/>
            <person name="Land M."/>
            <person name="Hauser L."/>
            <person name="Kyrpides N."/>
            <person name="Kim E."/>
            <person name="Stephens C."/>
            <person name="Richardson P."/>
        </authorList>
    </citation>
    <scope>NUCLEOTIDE SEQUENCE [LARGE SCALE GENOMIC DNA]</scope>
    <source>
        <strain evidence="7">K31</strain>
    </source>
</reference>
<dbReference type="SUPFAM" id="SSF88659">
    <property type="entry name" value="Sigma3 and sigma4 domains of RNA polymerase sigma factors"/>
    <property type="match status" value="1"/>
</dbReference>
<protein>
    <submittedName>
        <fullName evidence="7">RNA polymerase, sigma-24 subunit, ECF subfamily</fullName>
    </submittedName>
</protein>
<dbReference type="Gene3D" id="1.10.1740.10">
    <property type="match status" value="1"/>
</dbReference>
<dbReference type="KEGG" id="cak:Caul_2683"/>
<dbReference type="GO" id="GO:0006352">
    <property type="term" value="P:DNA-templated transcription initiation"/>
    <property type="evidence" value="ECO:0007669"/>
    <property type="project" value="InterPro"/>
</dbReference>
<dbReference type="AlphaFoldDB" id="B0SY63"/>
<dbReference type="PANTHER" id="PTHR43133">
    <property type="entry name" value="RNA POLYMERASE ECF-TYPE SIGMA FACTO"/>
    <property type="match status" value="1"/>
</dbReference>
<dbReference type="PANTHER" id="PTHR43133:SF25">
    <property type="entry name" value="RNA POLYMERASE SIGMA FACTOR RFAY-RELATED"/>
    <property type="match status" value="1"/>
</dbReference>
<dbReference type="InterPro" id="IPR013325">
    <property type="entry name" value="RNA_pol_sigma_r2"/>
</dbReference>
<proteinExistence type="inferred from homology"/>
<dbReference type="SUPFAM" id="SSF88946">
    <property type="entry name" value="Sigma2 domain of RNA polymerase sigma factors"/>
    <property type="match status" value="1"/>
</dbReference>
<dbReference type="Pfam" id="PF08281">
    <property type="entry name" value="Sigma70_r4_2"/>
    <property type="match status" value="1"/>
</dbReference>
<dbReference type="InterPro" id="IPR014284">
    <property type="entry name" value="RNA_pol_sigma-70_dom"/>
</dbReference>
<sequence>MKDLSPTEKLLRTSERWSASGHVVGGESRSFAPASDPVTPVEDQAFRQRLVASIPILRSFARGLCGDATVGDDLAQDALLKAWQYRAQFTPGTNFKGWILKIARNHFYSQRRRVWREAPLDEAVGAQVRATGADQFQALMLNDLRNALNALSDEQREAAILVGAGGFSHRQAAEMCAVPEGTMKSRVCRARAKLALLLENGDLTYDAAPASLAAGLIMAELSALSDARG</sequence>
<dbReference type="eggNOG" id="COG1595">
    <property type="taxonomic scope" value="Bacteria"/>
</dbReference>
<evidence type="ECO:0000256" key="1">
    <source>
        <dbReference type="ARBA" id="ARBA00010641"/>
    </source>
</evidence>
<dbReference type="STRING" id="366602.Caul_2683"/>
<gene>
    <name evidence="7" type="ordered locus">Caul_2683</name>
</gene>
<dbReference type="HOGENOM" id="CLU_047691_1_4_5"/>
<evidence type="ECO:0000256" key="3">
    <source>
        <dbReference type="ARBA" id="ARBA00023082"/>
    </source>
</evidence>